<name>L0I7J5_HALRX</name>
<evidence type="ECO:0000313" key="7">
    <source>
        <dbReference type="Proteomes" id="UP000010846"/>
    </source>
</evidence>
<dbReference type="PANTHER" id="PTHR13903">
    <property type="entry name" value="PIRIN-RELATED"/>
    <property type="match status" value="1"/>
</dbReference>
<dbReference type="eggNOG" id="arCOG02935">
    <property type="taxonomic scope" value="Archaea"/>
</dbReference>
<dbReference type="InterPro" id="IPR011051">
    <property type="entry name" value="RmlC_Cupin_sf"/>
</dbReference>
<dbReference type="Gene3D" id="2.60.120.10">
    <property type="entry name" value="Jelly Rolls"/>
    <property type="match status" value="1"/>
</dbReference>
<dbReference type="KEGG" id="hru:Halru_0924"/>
<dbReference type="InterPro" id="IPR008778">
    <property type="entry name" value="Pirin_C_dom"/>
</dbReference>
<protein>
    <submittedName>
        <fullName evidence="6">Pirin-related protein</fullName>
    </submittedName>
</protein>
<dbReference type="InterPro" id="IPR012093">
    <property type="entry name" value="Pirin"/>
</dbReference>
<proteinExistence type="inferred from homology"/>
<accession>L0I7J5</accession>
<feature type="domain" description="Pirin N-terminal" evidence="4">
    <location>
        <begin position="26"/>
        <end position="121"/>
    </location>
</feature>
<dbReference type="PIRSF" id="PIRSF006232">
    <property type="entry name" value="Pirin"/>
    <property type="match status" value="1"/>
</dbReference>
<dbReference type="Pfam" id="PF02678">
    <property type="entry name" value="Pirin"/>
    <property type="match status" value="1"/>
</dbReference>
<evidence type="ECO:0000256" key="1">
    <source>
        <dbReference type="ARBA" id="ARBA00008416"/>
    </source>
</evidence>
<feature type="domain" description="Pirin C-terminal" evidence="5">
    <location>
        <begin position="170"/>
        <end position="248"/>
    </location>
</feature>
<dbReference type="OrthoDB" id="23530at2157"/>
<evidence type="ECO:0000256" key="3">
    <source>
        <dbReference type="SAM" id="MobiDB-lite"/>
    </source>
</evidence>
<evidence type="ECO:0000313" key="6">
    <source>
        <dbReference type="EMBL" id="AGB15545.1"/>
    </source>
</evidence>
<gene>
    <name evidence="6" type="ordered locus">Halru_0924</name>
</gene>
<dbReference type="SUPFAM" id="SSF51182">
    <property type="entry name" value="RmlC-like cupins"/>
    <property type="match status" value="1"/>
</dbReference>
<dbReference type="STRING" id="797302.Halru_0924"/>
<dbReference type="Pfam" id="PF05726">
    <property type="entry name" value="Pirin_C"/>
    <property type="match status" value="1"/>
</dbReference>
<evidence type="ECO:0000256" key="2">
    <source>
        <dbReference type="RuleBase" id="RU003457"/>
    </source>
</evidence>
<dbReference type="AlphaFoldDB" id="L0I7J5"/>
<evidence type="ECO:0000259" key="4">
    <source>
        <dbReference type="Pfam" id="PF02678"/>
    </source>
</evidence>
<dbReference type="GeneID" id="14375178"/>
<dbReference type="InterPro" id="IPR003829">
    <property type="entry name" value="Pirin_N_dom"/>
</dbReference>
<dbReference type="Proteomes" id="UP000010846">
    <property type="component" value="Chromosome"/>
</dbReference>
<sequence>MTPPTAAGDRPSPIAGQRVQHGPGVTATRAFPTNAYQSSLDPFVLFERFFIDPDRGFPMHRHEGFEIVSYMLEGGMEHEDSLGVEHTASENEAMYITAGRGISHSEFPADDAACSGLQLWINLPPEAKDAEPGYADATAAELPTDVKPGATVTTVVGDGSPFDLHTPMEYVDVHVTDAWTWTPDEEWAGFLFGTDGTGAVDGHSFGEGDVLPITNGRQVEVTSDETLRAVAVSGRPHDEPIRLRGPVVR</sequence>
<keyword evidence="7" id="KW-1185">Reference proteome</keyword>
<feature type="region of interest" description="Disordered" evidence="3">
    <location>
        <begin position="1"/>
        <end position="25"/>
    </location>
</feature>
<dbReference type="InterPro" id="IPR014710">
    <property type="entry name" value="RmlC-like_jellyroll"/>
</dbReference>
<dbReference type="RefSeq" id="WP_015300212.1">
    <property type="nucleotide sequence ID" value="NC_019964.1"/>
</dbReference>
<reference evidence="6" key="1">
    <citation type="submission" date="2011-09" db="EMBL/GenBank/DDBJ databases">
        <title>Complete sequence of Halovivax ruber XH-70.</title>
        <authorList>
            <consortium name="US DOE Joint Genome Institute"/>
            <person name="Lucas S."/>
            <person name="Han J."/>
            <person name="Lapidus A."/>
            <person name="Cheng J.-F."/>
            <person name="Goodwin L."/>
            <person name="Pitluck S."/>
            <person name="Peters L."/>
            <person name="Mikhailova N."/>
            <person name="Davenport K."/>
            <person name="Detter J.C."/>
            <person name="Han C."/>
            <person name="Tapia R."/>
            <person name="Land M."/>
            <person name="Hauser L."/>
            <person name="Kyrpides N."/>
            <person name="Ivanova N."/>
            <person name="Pagani I."/>
            <person name="Sproer C."/>
            <person name="Anderson I."/>
            <person name="Woyke T."/>
        </authorList>
    </citation>
    <scope>NUCLEOTIDE SEQUENCE</scope>
    <source>
        <strain evidence="6">XH-70</strain>
    </source>
</reference>
<dbReference type="EMBL" id="CP003050">
    <property type="protein sequence ID" value="AGB15545.1"/>
    <property type="molecule type" value="Genomic_DNA"/>
</dbReference>
<evidence type="ECO:0000259" key="5">
    <source>
        <dbReference type="Pfam" id="PF05726"/>
    </source>
</evidence>
<dbReference type="HOGENOM" id="CLU_045717_5_2_2"/>
<organism evidence="6 7">
    <name type="scientific">Halovivax ruber (strain DSM 18193 / JCM 13892 / XH-70)</name>
    <dbReference type="NCBI Taxonomy" id="797302"/>
    <lineage>
        <taxon>Archaea</taxon>
        <taxon>Methanobacteriati</taxon>
        <taxon>Methanobacteriota</taxon>
        <taxon>Stenosarchaea group</taxon>
        <taxon>Halobacteria</taxon>
        <taxon>Halobacteriales</taxon>
        <taxon>Natrialbaceae</taxon>
        <taxon>Halovivax</taxon>
    </lineage>
</organism>
<dbReference type="PANTHER" id="PTHR13903:SF8">
    <property type="entry name" value="PIRIN"/>
    <property type="match status" value="1"/>
</dbReference>
<comment type="similarity">
    <text evidence="1 2">Belongs to the pirin family.</text>
</comment>